<dbReference type="GO" id="GO:0022857">
    <property type="term" value="F:transmembrane transporter activity"/>
    <property type="evidence" value="ECO:0007669"/>
    <property type="project" value="UniProtKB-UniRule"/>
</dbReference>
<evidence type="ECO:0000313" key="11">
    <source>
        <dbReference type="EMBL" id="PVE45913.1"/>
    </source>
</evidence>
<keyword evidence="3" id="KW-1003">Cell membrane</keyword>
<dbReference type="GO" id="GO:0015740">
    <property type="term" value="P:C4-dicarboxylate transport"/>
    <property type="evidence" value="ECO:0007669"/>
    <property type="project" value="TreeGrafter"/>
</dbReference>
<keyword evidence="12" id="KW-1185">Reference proteome</keyword>
<evidence type="ECO:0000256" key="2">
    <source>
        <dbReference type="ARBA" id="ARBA00022448"/>
    </source>
</evidence>
<evidence type="ECO:0000256" key="7">
    <source>
        <dbReference type="ARBA" id="ARBA00023136"/>
    </source>
</evidence>
<feature type="transmembrane region" description="Helical" evidence="9">
    <location>
        <begin position="129"/>
        <end position="149"/>
    </location>
</feature>
<keyword evidence="5 9" id="KW-0812">Transmembrane</keyword>
<evidence type="ECO:0000313" key="12">
    <source>
        <dbReference type="Proteomes" id="UP000244810"/>
    </source>
</evidence>
<comment type="subunit">
    <text evidence="9">The complex comprises the extracytoplasmic solute receptor protein and the two transmembrane proteins.</text>
</comment>
<dbReference type="PANTHER" id="PTHR35011">
    <property type="entry name" value="2,3-DIKETO-L-GULONATE TRAP TRANSPORTER SMALL PERMEASE PROTEIN YIAM"/>
    <property type="match status" value="1"/>
</dbReference>
<dbReference type="InterPro" id="IPR055348">
    <property type="entry name" value="DctQ"/>
</dbReference>
<gene>
    <name evidence="11" type="ORF">DDE23_19045</name>
</gene>
<proteinExistence type="inferred from homology"/>
<dbReference type="OrthoDB" id="9794346at2"/>
<dbReference type="Pfam" id="PF04290">
    <property type="entry name" value="DctQ"/>
    <property type="match status" value="1"/>
</dbReference>
<evidence type="ECO:0000256" key="4">
    <source>
        <dbReference type="ARBA" id="ARBA00022519"/>
    </source>
</evidence>
<dbReference type="EMBL" id="QDDR01000011">
    <property type="protein sequence ID" value="PVE45913.1"/>
    <property type="molecule type" value="Genomic_DNA"/>
</dbReference>
<dbReference type="Proteomes" id="UP000244810">
    <property type="component" value="Unassembled WGS sequence"/>
</dbReference>
<comment type="subcellular location">
    <subcellularLocation>
        <location evidence="1 9">Cell inner membrane</location>
        <topology evidence="1 9">Multi-pass membrane protein</topology>
    </subcellularLocation>
</comment>
<dbReference type="PANTHER" id="PTHR35011:SF2">
    <property type="entry name" value="2,3-DIKETO-L-GULONATE TRAP TRANSPORTER SMALL PERMEASE PROTEIN YIAM"/>
    <property type="match status" value="1"/>
</dbReference>
<feature type="transmembrane region" description="Helical" evidence="9">
    <location>
        <begin position="89"/>
        <end position="109"/>
    </location>
</feature>
<evidence type="ECO:0000256" key="6">
    <source>
        <dbReference type="ARBA" id="ARBA00022989"/>
    </source>
</evidence>
<evidence type="ECO:0000256" key="9">
    <source>
        <dbReference type="RuleBase" id="RU369079"/>
    </source>
</evidence>
<feature type="transmembrane region" description="Helical" evidence="9">
    <location>
        <begin position="47"/>
        <end position="68"/>
    </location>
</feature>
<sequence>MPPPARSWTRLAATLADTVPGILLAIMFLCFILQVFMRYVMGSPVGWTVEVCVIAWLWVILWGQSVSAREEDEIRFDIVYGAVSPRVRRVFRVIFATALVAIYAIAIPANWDFVTFMKIQDTAYFDIPFSWVFSILMVFLVVSILRYAWIGWSALTGRGVPSGEAGPHEATRKDFTE</sequence>
<feature type="transmembrane region" description="Helical" evidence="9">
    <location>
        <begin position="21"/>
        <end position="41"/>
    </location>
</feature>
<dbReference type="AlphaFoldDB" id="A0A2T7UMI1"/>
<evidence type="ECO:0000256" key="3">
    <source>
        <dbReference type="ARBA" id="ARBA00022475"/>
    </source>
</evidence>
<organism evidence="11 12">
    <name type="scientific">Pararhodobacter aggregans</name>
    <dbReference type="NCBI Taxonomy" id="404875"/>
    <lineage>
        <taxon>Bacteria</taxon>
        <taxon>Pseudomonadati</taxon>
        <taxon>Pseudomonadota</taxon>
        <taxon>Alphaproteobacteria</taxon>
        <taxon>Rhodobacterales</taxon>
        <taxon>Paracoccaceae</taxon>
        <taxon>Pararhodobacter</taxon>
    </lineage>
</organism>
<dbReference type="GO" id="GO:0005886">
    <property type="term" value="C:plasma membrane"/>
    <property type="evidence" value="ECO:0007669"/>
    <property type="project" value="UniProtKB-SubCell"/>
</dbReference>
<name>A0A2T7UMI1_9RHOB</name>
<dbReference type="RefSeq" id="WP_107754615.1">
    <property type="nucleotide sequence ID" value="NZ_QBKF01000015.1"/>
</dbReference>
<comment type="caution">
    <text evidence="11">The sequence shown here is derived from an EMBL/GenBank/DDBJ whole genome shotgun (WGS) entry which is preliminary data.</text>
</comment>
<evidence type="ECO:0000256" key="8">
    <source>
        <dbReference type="ARBA" id="ARBA00038436"/>
    </source>
</evidence>
<keyword evidence="6 9" id="KW-1133">Transmembrane helix</keyword>
<reference evidence="11 12" key="1">
    <citation type="journal article" date="2011" name="Syst. Appl. Microbiol.">
        <title>Defluviimonas denitrificans gen. nov., sp. nov., and Pararhodobacter aggregans gen. nov., sp. nov., non-phototrophic Rhodobacteraceae from the biofilter of a marine aquaculture.</title>
        <authorList>
            <person name="Foesel B.U."/>
            <person name="Drake H.L."/>
            <person name="Schramm A."/>
        </authorList>
    </citation>
    <scope>NUCLEOTIDE SEQUENCE [LARGE SCALE GENOMIC DNA]</scope>
    <source>
        <strain evidence="11 12">D1-19</strain>
    </source>
</reference>
<evidence type="ECO:0000259" key="10">
    <source>
        <dbReference type="Pfam" id="PF04290"/>
    </source>
</evidence>
<comment type="function">
    <text evidence="9">Part of the tripartite ATP-independent periplasmic (TRAP) transport system.</text>
</comment>
<dbReference type="InterPro" id="IPR007387">
    <property type="entry name" value="TRAP_DctQ"/>
</dbReference>
<keyword evidence="4 9" id="KW-0997">Cell inner membrane</keyword>
<evidence type="ECO:0000256" key="1">
    <source>
        <dbReference type="ARBA" id="ARBA00004429"/>
    </source>
</evidence>
<keyword evidence="7 9" id="KW-0472">Membrane</keyword>
<evidence type="ECO:0000256" key="5">
    <source>
        <dbReference type="ARBA" id="ARBA00022692"/>
    </source>
</evidence>
<comment type="similarity">
    <text evidence="8 9">Belongs to the TRAP transporter small permease family.</text>
</comment>
<accession>A0A2T7UMI1</accession>
<protein>
    <recommendedName>
        <fullName evidence="9">TRAP transporter small permease protein</fullName>
    </recommendedName>
</protein>
<feature type="domain" description="Tripartite ATP-independent periplasmic transporters DctQ component" evidence="10">
    <location>
        <begin position="27"/>
        <end position="148"/>
    </location>
</feature>
<keyword evidence="2 9" id="KW-0813">Transport</keyword>